<proteinExistence type="predicted"/>
<dbReference type="Proteomes" id="UP000288490">
    <property type="component" value="Unassembled WGS sequence"/>
</dbReference>
<feature type="transmembrane region" description="Helical" evidence="1">
    <location>
        <begin position="88"/>
        <end position="112"/>
    </location>
</feature>
<keyword evidence="3" id="KW-1185">Reference proteome</keyword>
<evidence type="ECO:0000313" key="2">
    <source>
        <dbReference type="EMBL" id="RST90587.1"/>
    </source>
</evidence>
<dbReference type="EMBL" id="NGJT01000035">
    <property type="protein sequence ID" value="RST90587.1"/>
    <property type="molecule type" value="Genomic_DNA"/>
</dbReference>
<evidence type="ECO:0000313" key="3">
    <source>
        <dbReference type="Proteomes" id="UP000288490"/>
    </source>
</evidence>
<gene>
    <name evidence="2" type="ORF">CBF36_11530</name>
</gene>
<accession>A0A429ZA37</accession>
<comment type="caution">
    <text evidence="2">The sequence shown here is derived from an EMBL/GenBank/DDBJ whole genome shotgun (WGS) entry which is preliminary data.</text>
</comment>
<keyword evidence="1" id="KW-0812">Transmembrane</keyword>
<reference evidence="2 3" key="1">
    <citation type="submission" date="2017-05" db="EMBL/GenBank/DDBJ databases">
        <title>Vagococcus spp. assemblies.</title>
        <authorList>
            <person name="Gulvik C.A."/>
        </authorList>
    </citation>
    <scope>NUCLEOTIDE SEQUENCE [LARGE SCALE GENOMIC DNA]</scope>
    <source>
        <strain evidence="2 3">SS1994</strain>
    </source>
</reference>
<protein>
    <submittedName>
        <fullName evidence="2">Uncharacterized protein</fullName>
    </submittedName>
</protein>
<dbReference type="RefSeq" id="WP_125958522.1">
    <property type="nucleotide sequence ID" value="NZ_NGJT01000035.1"/>
</dbReference>
<name>A0A429ZA37_9ENTE</name>
<keyword evidence="1" id="KW-1133">Transmembrane helix</keyword>
<feature type="transmembrane region" description="Helical" evidence="1">
    <location>
        <begin position="32"/>
        <end position="51"/>
    </location>
</feature>
<evidence type="ECO:0000256" key="1">
    <source>
        <dbReference type="SAM" id="Phobius"/>
    </source>
</evidence>
<sequence>MELTNKKTSINTIMDKESTALSSFFRTLNQTLLILNIILSFPLAYYTGVSYQEYKEEQAYLSHYNPNSDEADDSYNTHSQNDTEYNDLVLFIVLMISLFMSIFFYAFNLLFIKHFSNLAELKQIRKIEYMNSQQNI</sequence>
<keyword evidence="1" id="KW-0472">Membrane</keyword>
<dbReference type="AlphaFoldDB" id="A0A429ZA37"/>
<organism evidence="2 3">
    <name type="scientific">Vagococcus bubulae</name>
    <dbReference type="NCBI Taxonomy" id="1977868"/>
    <lineage>
        <taxon>Bacteria</taxon>
        <taxon>Bacillati</taxon>
        <taxon>Bacillota</taxon>
        <taxon>Bacilli</taxon>
        <taxon>Lactobacillales</taxon>
        <taxon>Enterococcaceae</taxon>
        <taxon>Vagococcus</taxon>
    </lineage>
</organism>